<comment type="caution">
    <text evidence="1">The sequence shown here is derived from an EMBL/GenBank/DDBJ whole genome shotgun (WGS) entry which is preliminary data.</text>
</comment>
<gene>
    <name evidence="1" type="ORF">PCOR1329_LOCUS82693</name>
</gene>
<sequence>MPQQQEPRINARQLEHEYGHVLRAVPFSDKTTPRQILRQWERTYPDVSVAEGVFRTWFDKHRAAADLETIHGYVALEARAGEKLRQFQGEGRHSSFKLVRELRSQAGLNTTDAVMREWMRHHGGGAPSWCSSAQDLEQRVGQRLREYLAEETAAGDADSIKQWLADQQIACPIRIIKHWLNVDFSPEGAVESGEALELAIGDVLRSIGYSQFFESEESRGRLVEHLKGLDPPIRCTLDVLAAWCGTFYPGPGGNALEADSAHTLDTLLGEDRVHYALDGARPLVQHLASRWQPIQASHKVCRTWLESLPDALKSAARARSAPRTLNARRLRQKSKDPLPLLQTFEDVERVLGQLIVRKYTCDNMSAYDISKDLKREFHVAMRPYNLQQWLRHPAQRLTSLQSVQDIESHGCANFVLDQMQTGVPVERVAHSVRREYLVIASAQTLRAYRRYKEQAGNPRTAPWIEQRWWRWLYEQITEGSSFGRPNRGGVGGLRMEVGPGPELSLLHQRFCDRAELSIGMVPMPEFRKFFNKHEQLAQLRFKYPDAIIYKEYLQINSVDAFRRAIRRVQHGEPLPESAGRLLRDTKADGVHEKVLQCCAEVAAADKMLCFPVNSAVGNTTVAYAASICEDLHACQTWAGSSVGTQHRGFCRRLPDTDFAIWACYGSWQHCPCCGCFSFNDEGFKSLYNGTSAQVPASEVLHSRREIPSDPVKHSGHAELGPTSYWWVSPTMYKPSASVEHACGKCTPAAEHPRPIAHPGEMAARILRAKARAKAAARARPAAKAKAAAAAAAIGADKMEPVLRTQQLYRVPRLPPVGQNIPSTWAGEVASWPRLAPGASEFSMSAAEGCTFLDFSHDEKKALRVIVIHVQKKQEMFSANPNIPSHYKNWKKTGVSKGFYAPHIVDERSLPTARCKAAFRWLVKNNGFYEAFLNASNRTHTNPDQH</sequence>
<protein>
    <recommendedName>
        <fullName evidence="3">CDAN1-interacting nuclease 1</fullName>
    </recommendedName>
</protein>
<dbReference type="EMBL" id="CAUYUJ010021918">
    <property type="protein sequence ID" value="CAK0907800.1"/>
    <property type="molecule type" value="Genomic_DNA"/>
</dbReference>
<evidence type="ECO:0008006" key="3">
    <source>
        <dbReference type="Google" id="ProtNLM"/>
    </source>
</evidence>
<evidence type="ECO:0000313" key="2">
    <source>
        <dbReference type="Proteomes" id="UP001189429"/>
    </source>
</evidence>
<name>A0ABN9Y650_9DINO</name>
<evidence type="ECO:0000313" key="1">
    <source>
        <dbReference type="EMBL" id="CAK0907800.1"/>
    </source>
</evidence>
<accession>A0ABN9Y650</accession>
<proteinExistence type="predicted"/>
<organism evidence="1 2">
    <name type="scientific">Prorocentrum cordatum</name>
    <dbReference type="NCBI Taxonomy" id="2364126"/>
    <lineage>
        <taxon>Eukaryota</taxon>
        <taxon>Sar</taxon>
        <taxon>Alveolata</taxon>
        <taxon>Dinophyceae</taxon>
        <taxon>Prorocentrales</taxon>
        <taxon>Prorocentraceae</taxon>
        <taxon>Prorocentrum</taxon>
    </lineage>
</organism>
<dbReference type="Proteomes" id="UP001189429">
    <property type="component" value="Unassembled WGS sequence"/>
</dbReference>
<feature type="non-terminal residue" evidence="1">
    <location>
        <position position="945"/>
    </location>
</feature>
<keyword evidence="2" id="KW-1185">Reference proteome</keyword>
<reference evidence="1" key="1">
    <citation type="submission" date="2023-10" db="EMBL/GenBank/DDBJ databases">
        <authorList>
            <person name="Chen Y."/>
            <person name="Shah S."/>
            <person name="Dougan E. K."/>
            <person name="Thang M."/>
            <person name="Chan C."/>
        </authorList>
    </citation>
    <scope>NUCLEOTIDE SEQUENCE [LARGE SCALE GENOMIC DNA]</scope>
</reference>